<dbReference type="Gene3D" id="3.30.300.30">
    <property type="match status" value="2"/>
</dbReference>
<dbReference type="Pfam" id="PF13193">
    <property type="entry name" value="AMP-binding_C"/>
    <property type="match status" value="2"/>
</dbReference>
<dbReference type="CDD" id="cd12114">
    <property type="entry name" value="A_NRPS_TlmIV_like"/>
    <property type="match status" value="1"/>
</dbReference>
<dbReference type="InterPro" id="IPR045851">
    <property type="entry name" value="AMP-bd_C_sf"/>
</dbReference>
<evidence type="ECO:0000313" key="11">
    <source>
        <dbReference type="Proteomes" id="UP000198551"/>
    </source>
</evidence>
<dbReference type="PANTHER" id="PTHR45527">
    <property type="entry name" value="NONRIBOSOMAL PEPTIDE SYNTHETASE"/>
    <property type="match status" value="1"/>
</dbReference>
<dbReference type="InterPro" id="IPR025110">
    <property type="entry name" value="AMP-bd_C"/>
</dbReference>
<dbReference type="Proteomes" id="UP000198551">
    <property type="component" value="Unassembled WGS sequence"/>
</dbReference>
<reference evidence="11" key="1">
    <citation type="submission" date="2016-06" db="EMBL/GenBank/DDBJ databases">
        <authorList>
            <person name="Varghese N."/>
        </authorList>
    </citation>
    <scope>NUCLEOTIDE SEQUENCE [LARGE SCALE GENOMIC DNA]</scope>
    <source>
        <strain evidence="11">DSM 45555</strain>
    </source>
</reference>
<dbReference type="GO" id="GO:0005737">
    <property type="term" value="C:cytoplasm"/>
    <property type="evidence" value="ECO:0007669"/>
    <property type="project" value="TreeGrafter"/>
</dbReference>
<dbReference type="SMART" id="SM00823">
    <property type="entry name" value="PKS_PP"/>
    <property type="match status" value="3"/>
</dbReference>
<dbReference type="InterPro" id="IPR020806">
    <property type="entry name" value="PKS_PP-bd"/>
</dbReference>
<keyword evidence="7" id="KW-0436">Ligase</keyword>
<dbReference type="PROSITE" id="PS50075">
    <property type="entry name" value="CARRIER"/>
    <property type="match status" value="3"/>
</dbReference>
<comment type="similarity">
    <text evidence="3">Belongs to the ATP-dependent AMP-binding enzyme family. MbtB subfamily.</text>
</comment>
<feature type="domain" description="Carrier" evidence="9">
    <location>
        <begin position="2104"/>
        <end position="2179"/>
    </location>
</feature>
<dbReference type="InterPro" id="IPR023213">
    <property type="entry name" value="CAT-like_dom_sf"/>
</dbReference>
<sequence length="2189" mass="236892">MFICNDGRVNRIVPQAPQLRTTSLTEADIRAATAAELGLPAEEIAFDDDLFELGLDSLRLIKLASAWRRLGLEVGFDTLAETPTIDAWHRLLSTGATTLSATEPSSAPPADDERFPLGLMQHAYWIGRQDGQPLGGVGAHFYVEFDGHAVEPDRLRTALTLLRRRHAMLRTLILDDGTQRIRPASEITADLAVHDLRTLGDDELRIRLDRLRDTGTHRRMRVEDGEVLVVELSLLPGGATRLHIDLDMIAADAASLRVLMNELRHFYDSPDTALPAIVGSYAGYLARRTAQRAGERAAARDWWHRRLPEMSRAPELPTRIAALQAESATPAYHRTTRWHHSISPAGRARLSELARQHSLTPAAVLATVFAEVLAVWSGQQRFLLNLPLFDRDLGIPGAAGLVGDFSSSVLLDADLTEALPFAEQAHRLQGTLRQAIAHGAYPGVEVLRDLSRLGDGSPVLAPVVYTSALGLGEIYDERVQSRFGKPVWIISQGPQVWLDAQVTELDGGLLLNWDVRRDVFEPGVVEAAFTAYTTLIDDLLRHPDAWTKPVGQLVPATQLAVRERINDTGDDVPADTLHTRFFAWAEREPDRIALVGGHDGDMTYGQLATAARRVSTLLRRHGVTPGDTVAVTLPKGNAQIVAVLGVLATGATYVPVGVDHPPARQQRLYSLAAVSAVLTNSAHRPLDGGPPLVDVRRADGETPAEITGVDPETCAYIIFTSGSTGEPKGVEVPHRAVVNTLDAVAGVFDVGRDDRTIALSSLDFDLSAYDMFALLGTGGSVVVVDEAARRDAHRWAELIRAHRVTVVSCVPALLDMLLTAASDAGLPPSLRLVMLGGDWVGLDQPARLRALVPGARFAALGGMTEAAIHSTVFEVGDVDPAWRSIPYGVPLRNMRLRVADDRSRDRPDFVPGELWVSGPGVAHGYRNDPERTAEKFVEYDGRRWYRTGDRARFHGDGLLEFLGRADHQVKIRGHRIELGEVEATADTHPVVTHAVATVVTGATRQLGLYVATGGTVLEPAALRQWLADRLAVYMVPEHLIIADDMPLTANGKLDRAAVAAAFASTVAAPAPADPPRDGRERLVAEVWAELLGTERIGRDDSFFALGGDSLLATRLVSRLRERGIGGARVVALFTAPVLRDFVATLTGEEAAEDGRLVADLEHRYEPFPATDVQTAYLIGRDDRLALGGVGTYHYTEFDGADVDLARFQNAWRTLIARHEMLRAVFDDDGRQRILPSVPEFTVTVVDAAGDGADELARLYEDMSHQRLDVTRWPLFDVRAVRYQEGGRRRTRIAVGLDYVVFDALSIMLLYRELDALYTEPGTRLPAIDVSFRDYVPAAEPSPEAVDQSRSHWSRRLDELPPAPALPLAGDPATLLRPRFTRRRHVLDGERWRAVREAARRHGVTPSTVLLACYTEILRAWSGQPAVAVTLTLFNRLPLHPHIDRVIGDFTSLSLIGHRRADGDSFVDLAERLQRTMGEDLDHRAVTAGWLMRELARRTGSVGAGVPVVFTSAIGVGGDAGTLLSPAFGEQVRGVSQSPQVLLDNQVIEADGRLQISWDAVEELFAPGVLDAMFGAYTSLVDRLADADWTAPPPPVLPESQAAVRRAVNSTAGVLPAGLLHDRFFALAAREPEAEALLWRGGRLSRGELADAALRIAAALADRGVRPGDTVGVTLPKGPDQISAVLGVLAAGGIYVPIGVDQPALRRARMHHVAGLRAVIGDDVDVTAARAHTPLPRPVERAPGELAYLIFTSGSTGEPKAVAITHEAALNTVADVNSRWRVGPGDRVLAVSALDFDLSVYDIFGLLGAGGALVLPADADRRDPAAWLDLAAEHPVTLWNSAPVLLDMLLTAAEQPDAPDKGISGLRAVLVSGDWVGLDLPGRLRDRVPGCRFTALGGATEASIWSNACEVEQVPAHWTSIPYGLPLTNQRYRVVDDFGQDCPDLAPGELWIGGAGVAAGYHGDPERTAQRFVMADGTRWYRTGDRGRYWSDGTLEFLGRADHQVKIGGHRVELGEIEAAFRAYDAVSDVVVLAPGGRGTRRLHAFVVADDPLDGLAAHLADRLPAHAVPHRIVRIDALPLTPNGKVDRAALSARADGDAEPVRPPDGPIETEVARLWADQVGEPVTDRTANFFTAGGDSLLALRLVAAVNEAFAVDIPVRLFLSAPTTAALAAHIATARTETPLETGTI</sequence>
<comment type="cofactor">
    <cofactor evidence="1">
        <name>pantetheine 4'-phosphate</name>
        <dbReference type="ChEBI" id="CHEBI:47942"/>
    </cofactor>
</comment>
<dbReference type="Pfam" id="PF00668">
    <property type="entry name" value="Condensation"/>
    <property type="match status" value="2"/>
</dbReference>
<evidence type="ECO:0000256" key="8">
    <source>
        <dbReference type="ARBA" id="ARBA00033440"/>
    </source>
</evidence>
<dbReference type="Gene3D" id="1.10.1200.10">
    <property type="entry name" value="ACP-like"/>
    <property type="match status" value="2"/>
</dbReference>
<dbReference type="FunFam" id="3.40.50.12780:FF:000012">
    <property type="entry name" value="Non-ribosomal peptide synthetase"/>
    <property type="match status" value="1"/>
</dbReference>
<gene>
    <name evidence="10" type="ORF">GA0070215_12527</name>
</gene>
<dbReference type="Pfam" id="PF00550">
    <property type="entry name" value="PP-binding"/>
    <property type="match status" value="3"/>
</dbReference>
<evidence type="ECO:0000256" key="3">
    <source>
        <dbReference type="ARBA" id="ARBA00007380"/>
    </source>
</evidence>
<evidence type="ECO:0000256" key="6">
    <source>
        <dbReference type="ARBA" id="ARBA00022553"/>
    </source>
</evidence>
<dbReference type="GO" id="GO:0016874">
    <property type="term" value="F:ligase activity"/>
    <property type="evidence" value="ECO:0007669"/>
    <property type="project" value="UniProtKB-KW"/>
</dbReference>
<dbReference type="InterPro" id="IPR057737">
    <property type="entry name" value="Condensation_MtbB-like"/>
</dbReference>
<dbReference type="InterPro" id="IPR006162">
    <property type="entry name" value="Ppantetheine_attach_site"/>
</dbReference>
<evidence type="ECO:0000256" key="5">
    <source>
        <dbReference type="ARBA" id="ARBA00022450"/>
    </source>
</evidence>
<dbReference type="PANTHER" id="PTHR45527:SF10">
    <property type="entry name" value="PYOCHELIN SYNTHASE PCHF"/>
    <property type="match status" value="1"/>
</dbReference>
<dbReference type="InterPro" id="IPR010071">
    <property type="entry name" value="AA_adenyl_dom"/>
</dbReference>
<proteinExistence type="inferred from homology"/>
<dbReference type="InterPro" id="IPR029058">
    <property type="entry name" value="AB_hydrolase_fold"/>
</dbReference>
<dbReference type="SUPFAM" id="SSF56801">
    <property type="entry name" value="Acetyl-CoA synthetase-like"/>
    <property type="match status" value="2"/>
</dbReference>
<evidence type="ECO:0000259" key="9">
    <source>
        <dbReference type="PROSITE" id="PS50075"/>
    </source>
</evidence>
<keyword evidence="5" id="KW-0596">Phosphopantetheine</keyword>
<dbReference type="GO" id="GO:0044550">
    <property type="term" value="P:secondary metabolite biosynthetic process"/>
    <property type="evidence" value="ECO:0007669"/>
    <property type="project" value="TreeGrafter"/>
</dbReference>
<dbReference type="Gene3D" id="3.40.50.1820">
    <property type="entry name" value="alpha/beta hydrolase"/>
    <property type="match status" value="1"/>
</dbReference>
<evidence type="ECO:0000256" key="4">
    <source>
        <dbReference type="ARBA" id="ARBA00016743"/>
    </source>
</evidence>
<dbReference type="CDD" id="cd19535">
    <property type="entry name" value="Cyc_NRPS"/>
    <property type="match status" value="2"/>
</dbReference>
<organism evidence="10 11">
    <name type="scientific">Micromonospora marina</name>
    <dbReference type="NCBI Taxonomy" id="307120"/>
    <lineage>
        <taxon>Bacteria</taxon>
        <taxon>Bacillati</taxon>
        <taxon>Actinomycetota</taxon>
        <taxon>Actinomycetes</taxon>
        <taxon>Micromonosporales</taxon>
        <taxon>Micromonosporaceae</taxon>
        <taxon>Micromonospora</taxon>
    </lineage>
</organism>
<evidence type="ECO:0000256" key="7">
    <source>
        <dbReference type="ARBA" id="ARBA00022598"/>
    </source>
</evidence>
<protein>
    <recommendedName>
        <fullName evidence="4">Phenyloxazoline synthase MbtB</fullName>
    </recommendedName>
    <alternativeName>
        <fullName evidence="8">Mycobactin synthetase protein B</fullName>
    </alternativeName>
</protein>
<evidence type="ECO:0000256" key="1">
    <source>
        <dbReference type="ARBA" id="ARBA00001957"/>
    </source>
</evidence>
<accession>A0A1C5A860</accession>
<feature type="domain" description="Carrier" evidence="9">
    <location>
        <begin position="1074"/>
        <end position="1149"/>
    </location>
</feature>
<comment type="pathway">
    <text evidence="2">Siderophore biosynthesis; mycobactin biosynthesis.</text>
</comment>
<dbReference type="FunFam" id="3.30.559.10:FF:000023">
    <property type="entry name" value="Non-ribosomal peptide synthetase"/>
    <property type="match status" value="2"/>
</dbReference>
<dbReference type="GO" id="GO:0000036">
    <property type="term" value="F:acyl carrier activity"/>
    <property type="evidence" value="ECO:0007669"/>
    <property type="project" value="TreeGrafter"/>
</dbReference>
<dbReference type="GO" id="GO:0031177">
    <property type="term" value="F:phosphopantetheine binding"/>
    <property type="evidence" value="ECO:0007669"/>
    <property type="project" value="InterPro"/>
</dbReference>
<dbReference type="SUPFAM" id="SSF47336">
    <property type="entry name" value="ACP-like"/>
    <property type="match status" value="3"/>
</dbReference>
<evidence type="ECO:0000313" key="10">
    <source>
        <dbReference type="EMBL" id="SCF41194.1"/>
    </source>
</evidence>
<dbReference type="Gene3D" id="3.40.50.12780">
    <property type="entry name" value="N-terminal domain of ligase-like"/>
    <property type="match status" value="2"/>
</dbReference>
<keyword evidence="11" id="KW-1185">Reference proteome</keyword>
<dbReference type="NCBIfam" id="TIGR01733">
    <property type="entry name" value="AA-adenyl-dom"/>
    <property type="match status" value="2"/>
</dbReference>
<name>A0A1C5A860_9ACTN</name>
<dbReference type="Pfam" id="PF00501">
    <property type="entry name" value="AMP-binding"/>
    <property type="match status" value="2"/>
</dbReference>
<dbReference type="Gene3D" id="3.30.559.10">
    <property type="entry name" value="Chloramphenicol acetyltransferase-like domain"/>
    <property type="match status" value="2"/>
</dbReference>
<evidence type="ECO:0000256" key="2">
    <source>
        <dbReference type="ARBA" id="ARBA00005102"/>
    </source>
</evidence>
<dbReference type="PROSITE" id="PS00012">
    <property type="entry name" value="PHOSPHOPANTETHEINE"/>
    <property type="match status" value="2"/>
</dbReference>
<dbReference type="InterPro" id="IPR020845">
    <property type="entry name" value="AMP-binding_CS"/>
</dbReference>
<dbReference type="InterPro" id="IPR009081">
    <property type="entry name" value="PP-bd_ACP"/>
</dbReference>
<dbReference type="GO" id="GO:0043041">
    <property type="term" value="P:amino acid activation for nonribosomal peptide biosynthetic process"/>
    <property type="evidence" value="ECO:0007669"/>
    <property type="project" value="TreeGrafter"/>
</dbReference>
<dbReference type="Gene3D" id="3.30.559.30">
    <property type="entry name" value="Nonribosomal peptide synthetase, condensation domain"/>
    <property type="match status" value="2"/>
</dbReference>
<dbReference type="InterPro" id="IPR042099">
    <property type="entry name" value="ANL_N_sf"/>
</dbReference>
<keyword evidence="6" id="KW-0597">Phosphoprotein</keyword>
<feature type="domain" description="Carrier" evidence="9">
    <location>
        <begin position="20"/>
        <end position="96"/>
    </location>
</feature>
<dbReference type="EMBL" id="FMCV01000025">
    <property type="protein sequence ID" value="SCF41194.1"/>
    <property type="molecule type" value="Genomic_DNA"/>
</dbReference>
<dbReference type="PROSITE" id="PS00455">
    <property type="entry name" value="AMP_BINDING"/>
    <property type="match status" value="2"/>
</dbReference>
<dbReference type="SUPFAM" id="SSF52777">
    <property type="entry name" value="CoA-dependent acyltransferases"/>
    <property type="match status" value="4"/>
</dbReference>
<dbReference type="InterPro" id="IPR036736">
    <property type="entry name" value="ACP-like_sf"/>
</dbReference>
<dbReference type="InterPro" id="IPR000873">
    <property type="entry name" value="AMP-dep_synth/lig_dom"/>
</dbReference>
<dbReference type="InterPro" id="IPR001242">
    <property type="entry name" value="Condensation_dom"/>
</dbReference>
<dbReference type="FunFam" id="3.30.559.30:FF:000006">
    <property type="entry name" value="Yersiniabactin polyketide/non-ribosomal peptide synthetase"/>
    <property type="match status" value="2"/>
</dbReference>